<name>A0A9W7EPT9_9STRA</name>
<feature type="compositionally biased region" description="Basic residues" evidence="5">
    <location>
        <begin position="572"/>
        <end position="581"/>
    </location>
</feature>
<dbReference type="Proteomes" id="UP001162640">
    <property type="component" value="Unassembled WGS sequence"/>
</dbReference>
<dbReference type="Pfam" id="PF13637">
    <property type="entry name" value="Ank_4"/>
    <property type="match status" value="2"/>
</dbReference>
<feature type="compositionally biased region" description="Low complexity" evidence="5">
    <location>
        <begin position="31"/>
        <end position="41"/>
    </location>
</feature>
<dbReference type="InterPro" id="IPR002110">
    <property type="entry name" value="Ankyrin_rpt"/>
</dbReference>
<dbReference type="SUPFAM" id="SSF48403">
    <property type="entry name" value="Ankyrin repeat"/>
    <property type="match status" value="2"/>
</dbReference>
<feature type="region of interest" description="Disordered" evidence="5">
    <location>
        <begin position="1"/>
        <end position="111"/>
    </location>
</feature>
<dbReference type="PANTHER" id="PTHR24161">
    <property type="entry name" value="ANK_REP_REGION DOMAIN-CONTAINING PROTEIN-RELATED"/>
    <property type="match status" value="1"/>
</dbReference>
<evidence type="ECO:0000256" key="4">
    <source>
        <dbReference type="SAM" id="Coils"/>
    </source>
</evidence>
<feature type="compositionally biased region" description="Basic and acidic residues" evidence="5">
    <location>
        <begin position="46"/>
        <end position="64"/>
    </location>
</feature>
<dbReference type="SUPFAM" id="SSF81301">
    <property type="entry name" value="Nucleotidyltransferase"/>
    <property type="match status" value="1"/>
</dbReference>
<keyword evidence="1" id="KW-0677">Repeat</keyword>
<evidence type="ECO:0000256" key="5">
    <source>
        <dbReference type="SAM" id="MobiDB-lite"/>
    </source>
</evidence>
<dbReference type="InterPro" id="IPR043519">
    <property type="entry name" value="NT_sf"/>
</dbReference>
<feature type="coiled-coil region" evidence="4">
    <location>
        <begin position="285"/>
        <end position="316"/>
    </location>
</feature>
<feature type="compositionally biased region" description="Polar residues" evidence="5">
    <location>
        <begin position="17"/>
        <end position="30"/>
    </location>
</feature>
<feature type="repeat" description="ANK" evidence="3">
    <location>
        <begin position="518"/>
        <end position="540"/>
    </location>
</feature>
<dbReference type="Pfam" id="PF12796">
    <property type="entry name" value="Ank_2"/>
    <property type="match status" value="2"/>
</dbReference>
<accession>A0A9W7EPT9</accession>
<dbReference type="PROSITE" id="PS50088">
    <property type="entry name" value="ANK_REPEAT"/>
    <property type="match status" value="5"/>
</dbReference>
<organism evidence="6 7">
    <name type="scientific">Triparma laevis f. inornata</name>
    <dbReference type="NCBI Taxonomy" id="1714386"/>
    <lineage>
        <taxon>Eukaryota</taxon>
        <taxon>Sar</taxon>
        <taxon>Stramenopiles</taxon>
        <taxon>Ochrophyta</taxon>
        <taxon>Bolidophyceae</taxon>
        <taxon>Parmales</taxon>
        <taxon>Triparmaceae</taxon>
        <taxon>Triparma</taxon>
    </lineage>
</organism>
<feature type="compositionally biased region" description="Polar residues" evidence="5">
    <location>
        <begin position="66"/>
        <end position="105"/>
    </location>
</feature>
<dbReference type="PROSITE" id="PS50297">
    <property type="entry name" value="ANK_REP_REGION"/>
    <property type="match status" value="4"/>
</dbReference>
<dbReference type="Gene3D" id="1.25.40.20">
    <property type="entry name" value="Ankyrin repeat-containing domain"/>
    <property type="match status" value="4"/>
</dbReference>
<keyword evidence="2 3" id="KW-0040">ANK repeat</keyword>
<dbReference type="PANTHER" id="PTHR24161:SF121">
    <property type="entry name" value="M-PHASE PHOSPHOPROTEIN 8"/>
    <property type="match status" value="1"/>
</dbReference>
<dbReference type="AlphaFoldDB" id="A0A9W7EPT9"/>
<evidence type="ECO:0000256" key="1">
    <source>
        <dbReference type="ARBA" id="ARBA00022737"/>
    </source>
</evidence>
<feature type="repeat" description="ANK" evidence="3">
    <location>
        <begin position="484"/>
        <end position="516"/>
    </location>
</feature>
<evidence type="ECO:0000256" key="2">
    <source>
        <dbReference type="ARBA" id="ARBA00023043"/>
    </source>
</evidence>
<feature type="repeat" description="ANK" evidence="3">
    <location>
        <begin position="1127"/>
        <end position="1150"/>
    </location>
</feature>
<reference evidence="7" key="1">
    <citation type="journal article" date="2023" name="Commun. Biol.">
        <title>Genome analysis of Parmales, the sister group of diatoms, reveals the evolutionary specialization of diatoms from phago-mixotrophs to photoautotrophs.</title>
        <authorList>
            <person name="Ban H."/>
            <person name="Sato S."/>
            <person name="Yoshikawa S."/>
            <person name="Yamada K."/>
            <person name="Nakamura Y."/>
            <person name="Ichinomiya M."/>
            <person name="Sato N."/>
            <person name="Blanc-Mathieu R."/>
            <person name="Endo H."/>
            <person name="Kuwata A."/>
            <person name="Ogata H."/>
        </authorList>
    </citation>
    <scope>NUCLEOTIDE SEQUENCE [LARGE SCALE GENOMIC DNA]</scope>
</reference>
<evidence type="ECO:0000313" key="7">
    <source>
        <dbReference type="Proteomes" id="UP001162640"/>
    </source>
</evidence>
<feature type="repeat" description="ANK" evidence="3">
    <location>
        <begin position="1010"/>
        <end position="1042"/>
    </location>
</feature>
<protein>
    <submittedName>
        <fullName evidence="6">Uncharacterized protein</fullName>
    </submittedName>
</protein>
<gene>
    <name evidence="6" type="ORF">TL16_g11168</name>
</gene>
<keyword evidence="4" id="KW-0175">Coiled coil</keyword>
<evidence type="ECO:0000313" key="6">
    <source>
        <dbReference type="EMBL" id="GMH88474.1"/>
    </source>
</evidence>
<dbReference type="SMART" id="SM00248">
    <property type="entry name" value="ANK"/>
    <property type="match status" value="9"/>
</dbReference>
<sequence>MSNPLKQSHVRELAANYEQSHLFSSPTSQPNVASNASSASNDDTDEHSHEHSRNYSDVRREPNVVRRTSSKAAGNGYTAGSNPQQNDHSGSETNSQPGVTFDCTSNPPPAPLYTNISFRPEQPHPNAVQGTGLAALEEKMIRLINMVDKQSNEIISLRKQNKILLSRTEILKTEEENHTSSQEGGKKNPKYLVRQKTKEEIKEEIVKKKKEEEKKKIDYDQAYLAVSNNTDKTYIAKMHKISNQVNQKVVNMNLKKAIADLLPSDFKMRKGFSTMLVSQRYVSSIDELYDDALRVKDTFEELMEQITRECADKEKEGGCPEAQTCKLSIGPLKSKKRSEMKALFKYSDKQDGGIAWYRLTDIIRATIAFEDMEKMYAGLNKVVDVLGVNNIREFNDRYVQPMAGNYRDLQLLVAVDDHVCELQLNTKKMLQAKETTGHRDFEVVRELIAAIAEGDQGRVLSALEFGKAHLADKAKGLAELLSKPELTVMHEAAGLGHADIVSSLLRHGASLNAKHPENGKTPLHCAVSNGNERCVWALLSPPKWITVSEAESQGGSSVGDGSAPRKPSVQNRQHRVHSRRNSKLDLQICDLSVKDNEGRTALVEGYIMLWTKPSEGARRAVTTLACHTGQQLPKYADGSTEGSRMVNEAKIEADKEIRKMWKQSTSLAQFASDGDVKKVRDELKEFASPNSVLHTSENGAVPAICVAAKHGHKDVIELLLEFKADLLKKGGKGFSVIDHAVFGKQTQIACYLVDIIKERELKLKIDPGLEEHKQKKQEQKQKQAFWKEHVHSTVKDWCDAGVEEEFELTYKKANNGTAPREHRNDLLKRVGFTPKDFAAGNLDIKKAEFDCADCKSDGVTVNECLGGGYSPAEIREGKYTPKEFALAGDPVVKLKEAGFTIEECIQHGIKLSMCQAAGWSDAELLKGGYSNEDFKKGEEADAELLKLEGGECADSEKYDKDKLSTALSWRGKHMSNEKCTRLHVAAYQGKVQEAKWLIQKGALVEALNEFNRTPIHWAARQGQFEIVKMLMDAGCKVDMKSQYDYTPMITAAWQGHPKVTELLIKGTETDKADMTATSTPDGYTALHWCLHENKVRDGVNIHMACAKLCIAGEGRKGSPLEVQCTVEGNTPLHFAAQKGHEDFVEFILNHEEFKKRKDTLLLAKNKEGRTPFEEANNYGQAPCATMIENAGGKE</sequence>
<feature type="region of interest" description="Disordered" evidence="5">
    <location>
        <begin position="549"/>
        <end position="581"/>
    </location>
</feature>
<dbReference type="EMBL" id="BLQM01000413">
    <property type="protein sequence ID" value="GMH88474.1"/>
    <property type="molecule type" value="Genomic_DNA"/>
</dbReference>
<feature type="repeat" description="ANK" evidence="3">
    <location>
        <begin position="977"/>
        <end position="1009"/>
    </location>
</feature>
<evidence type="ECO:0000256" key="3">
    <source>
        <dbReference type="PROSITE-ProRule" id="PRU00023"/>
    </source>
</evidence>
<comment type="caution">
    <text evidence="6">The sequence shown here is derived from an EMBL/GenBank/DDBJ whole genome shotgun (WGS) entry which is preliminary data.</text>
</comment>
<proteinExistence type="predicted"/>
<dbReference type="InterPro" id="IPR036770">
    <property type="entry name" value="Ankyrin_rpt-contain_sf"/>
</dbReference>